<name>A0AAJ6QRJ1_9ACAR</name>
<dbReference type="KEGG" id="goe:100902118"/>
<reference evidence="4" key="1">
    <citation type="submission" date="2025-08" db="UniProtKB">
        <authorList>
            <consortium name="RefSeq"/>
        </authorList>
    </citation>
    <scope>IDENTIFICATION</scope>
</reference>
<dbReference type="GeneID" id="100902118"/>
<evidence type="ECO:0000313" key="4">
    <source>
        <dbReference type="RefSeq" id="XP_003741504.1"/>
    </source>
</evidence>
<feature type="domain" description="J" evidence="2">
    <location>
        <begin position="19"/>
        <end position="83"/>
    </location>
</feature>
<dbReference type="Gene3D" id="1.10.287.110">
    <property type="entry name" value="DnaJ domain"/>
    <property type="match status" value="1"/>
</dbReference>
<accession>A0AAJ6QRJ1</accession>
<dbReference type="PROSITE" id="PS50076">
    <property type="entry name" value="DNAJ_2"/>
    <property type="match status" value="1"/>
</dbReference>
<dbReference type="RefSeq" id="XP_003741504.1">
    <property type="nucleotide sequence ID" value="XM_003741456.1"/>
</dbReference>
<dbReference type="Pfam" id="PF00226">
    <property type="entry name" value="DnaJ"/>
    <property type="match status" value="1"/>
</dbReference>
<evidence type="ECO:0000313" key="3">
    <source>
        <dbReference type="Proteomes" id="UP000694867"/>
    </source>
</evidence>
<dbReference type="AlphaFoldDB" id="A0AAJ6QRJ1"/>
<dbReference type="InterPro" id="IPR029827">
    <property type="entry name" value="JDP1-like"/>
</dbReference>
<dbReference type="InterPro" id="IPR001623">
    <property type="entry name" value="DnaJ_domain"/>
</dbReference>
<evidence type="ECO:0000259" key="2">
    <source>
        <dbReference type="PROSITE" id="PS50076"/>
    </source>
</evidence>
<dbReference type="SUPFAM" id="SSF46565">
    <property type="entry name" value="Chaperone J-domain"/>
    <property type="match status" value="1"/>
</dbReference>
<proteinExistence type="predicted"/>
<evidence type="ECO:0000256" key="1">
    <source>
        <dbReference type="ARBA" id="ARBA00023186"/>
    </source>
</evidence>
<dbReference type="PANTHER" id="PTHR44500:SF1">
    <property type="entry name" value="DNAJ HOMOLOG SUBFAMILY C MEMBER 12"/>
    <property type="match status" value="1"/>
</dbReference>
<protein>
    <submittedName>
        <fullName evidence="4">J domain-containing protein</fullName>
    </submittedName>
</protein>
<dbReference type="GO" id="GO:0005737">
    <property type="term" value="C:cytoplasm"/>
    <property type="evidence" value="ECO:0007669"/>
    <property type="project" value="TreeGrafter"/>
</dbReference>
<dbReference type="InterPro" id="IPR036869">
    <property type="entry name" value="J_dom_sf"/>
</dbReference>
<dbReference type="PANTHER" id="PTHR44500">
    <property type="entry name" value="DNAJ HOMOLOG SUBFAMILY C MEMBER 12"/>
    <property type="match status" value="1"/>
</dbReference>
<keyword evidence="3" id="KW-1185">Reference proteome</keyword>
<gene>
    <name evidence="4" type="primary">LOC100902118</name>
</gene>
<keyword evidence="1" id="KW-0143">Chaperone</keyword>
<dbReference type="CDD" id="cd06257">
    <property type="entry name" value="DnaJ"/>
    <property type="match status" value="1"/>
</dbReference>
<dbReference type="PRINTS" id="PR00625">
    <property type="entry name" value="JDOMAIN"/>
</dbReference>
<organism evidence="3 4">
    <name type="scientific">Galendromus occidentalis</name>
    <name type="common">western predatory mite</name>
    <dbReference type="NCBI Taxonomy" id="34638"/>
    <lineage>
        <taxon>Eukaryota</taxon>
        <taxon>Metazoa</taxon>
        <taxon>Ecdysozoa</taxon>
        <taxon>Arthropoda</taxon>
        <taxon>Chelicerata</taxon>
        <taxon>Arachnida</taxon>
        <taxon>Acari</taxon>
        <taxon>Parasitiformes</taxon>
        <taxon>Mesostigmata</taxon>
        <taxon>Gamasina</taxon>
        <taxon>Phytoseioidea</taxon>
        <taxon>Phytoseiidae</taxon>
        <taxon>Typhlodrominae</taxon>
        <taxon>Galendromus</taxon>
    </lineage>
</organism>
<dbReference type="SMART" id="SM00271">
    <property type="entry name" value="DnaJ"/>
    <property type="match status" value="1"/>
</dbReference>
<dbReference type="Proteomes" id="UP000694867">
    <property type="component" value="Unplaced"/>
</dbReference>
<sequence>MNAMLDQILQGSNPQADTDYYQIIGCDETANEEQIQAEYKQKALQLHPDRNRDDAAKQQFQLLQEAREVLLDAEMRTKYDRWKRSGLAVPFKQYANVNNISFHWASRATKELSVTDGSVASLSKKEDMDYARRQTLTGAESSLSNWRAQGATADELLKKFRNYEI</sequence>